<dbReference type="InterPro" id="IPR000700">
    <property type="entry name" value="PAS-assoc_C"/>
</dbReference>
<feature type="domain" description="PAS" evidence="14">
    <location>
        <begin position="316"/>
        <end position="368"/>
    </location>
</feature>
<keyword evidence="12" id="KW-0472">Membrane</keyword>
<dbReference type="SMART" id="SM00387">
    <property type="entry name" value="HATPase_c"/>
    <property type="match status" value="1"/>
</dbReference>
<dbReference type="SMART" id="SM00388">
    <property type="entry name" value="HisKA"/>
    <property type="match status" value="1"/>
</dbReference>
<evidence type="ECO:0000313" key="18">
    <source>
        <dbReference type="Proteomes" id="UP000749010"/>
    </source>
</evidence>
<dbReference type="SUPFAM" id="SSF55874">
    <property type="entry name" value="ATPase domain of HSP90 chaperone/DNA topoisomerase II/histidine kinase"/>
    <property type="match status" value="1"/>
</dbReference>
<evidence type="ECO:0000256" key="3">
    <source>
        <dbReference type="ARBA" id="ARBA00012438"/>
    </source>
</evidence>
<sequence>MAMTERAQKDAEHRCNGGAADTRRDGPEKRAASAASVAAASQALLVATAMKLSIRQGLLLLIVLASLTLAAVTGVGMWGTWRGQESLRRVLFEEVEPTQRLIEIDKLLSGLPARFYGVLNNDFGVHGVRTSLLEAQKEAPLAWQRYLQTMAAVASIDEQNLIDTIDGGMAELPAMLDHFERLLAVNDMAAIAHLLKEDWWAIHLQVVTPVRQLIARQQEHVAETYATAQDVYRQTLLGTALLVTIGLALFLLFARQLFRYVNHKLGVIEEALGHIAKGDLETRIGGSHRGEFGRIVVALNRTAETLREDRAAIAILQQRQASILESMADGLYGTDASGRITYLNAAAERLLGWSAAEALGKASHHLFHHSRSDGTPYPGEQCPLYATLIRQEVCSSAEETFWRKDGSSFPVEFAGSPIVADGQTVGTVVIFRDIGQRRAAELARRQLIAEQQQRNQQLNTLKDELARKEEELRLVLENLRDGVITIDASGVIRSANPAIGAIFQQPASALQNEDLRLLIPPDYRAAHARGLARHVATGEAHLLGRPVELEGLRGDGSRFPIELSINAYSVRGERFYSGIVRDISERKQAETALRNALEQAQEYLDVALAVMVVIDSDLCVRLINRQGCALLGLSEAEIVGSNWFDRFIPAPDRESLRGSFANWLAGTPSGVIAAYNHNDILTVDGRIRRMAWSNALLRDASGRVSGNLSSGIDVTEQHAAELQLHATIERLTEINCKLEDAQNQLLESEKMASIGQLAAGVAHEINNPVGFVNSNLGSLKNEVRDLLRVIDAYAAADPILAEHPAVMEAISKARDAADLDYLRDDIGTLIDESLDGLQRVRRIVQDLKDFSRVDSTEWQFADLEAGLESTLNIVWNEIKYKAEVRKEYAGLPEVECIAAQVNQILLNLLVNAAHAIEGRGTITLRSGSDAQAAWIEVEDSGVGIAPKNLKRIFEPFFTTKPVGQGTGLGLSLAYSIAQRHGGRLEASSQIGVGSKFRLTLPIRRAPTEAPASADSSQTA</sequence>
<organism evidence="17 18">
    <name type="scientific">Candidatus Accumulibacter phosphatis</name>
    <dbReference type="NCBI Taxonomy" id="327160"/>
    <lineage>
        <taxon>Bacteria</taxon>
        <taxon>Pseudomonadati</taxon>
        <taxon>Pseudomonadota</taxon>
        <taxon>Betaproteobacteria</taxon>
        <taxon>Candidatus Accumulibacter</taxon>
    </lineage>
</organism>
<keyword evidence="9" id="KW-0902">Two-component regulatory system</keyword>
<evidence type="ECO:0000259" key="16">
    <source>
        <dbReference type="PROSITE" id="PS50885"/>
    </source>
</evidence>
<evidence type="ECO:0000256" key="1">
    <source>
        <dbReference type="ARBA" id="ARBA00000085"/>
    </source>
</evidence>
<evidence type="ECO:0000256" key="10">
    <source>
        <dbReference type="SAM" id="Coils"/>
    </source>
</evidence>
<dbReference type="SUPFAM" id="SSF55785">
    <property type="entry name" value="PYP-like sensor domain (PAS domain)"/>
    <property type="match status" value="3"/>
</dbReference>
<accession>A0ABX1U0R2</accession>
<keyword evidence="10" id="KW-0175">Coiled coil</keyword>
<evidence type="ECO:0000313" key="17">
    <source>
        <dbReference type="EMBL" id="NMQ29353.1"/>
    </source>
</evidence>
<keyword evidence="8" id="KW-0067">ATP-binding</keyword>
<evidence type="ECO:0000256" key="12">
    <source>
        <dbReference type="SAM" id="Phobius"/>
    </source>
</evidence>
<dbReference type="Gene3D" id="3.30.450.20">
    <property type="entry name" value="PAS domain"/>
    <property type="match status" value="3"/>
</dbReference>
<dbReference type="Pfam" id="PF00672">
    <property type="entry name" value="HAMP"/>
    <property type="match status" value="1"/>
</dbReference>
<feature type="domain" description="PAC" evidence="15">
    <location>
        <begin position="395"/>
        <end position="446"/>
    </location>
</feature>
<feature type="domain" description="PAS" evidence="14">
    <location>
        <begin position="596"/>
        <end position="667"/>
    </location>
</feature>
<dbReference type="InterPro" id="IPR000014">
    <property type="entry name" value="PAS"/>
</dbReference>
<feature type="domain" description="PAC" evidence="15">
    <location>
        <begin position="674"/>
        <end position="726"/>
    </location>
</feature>
<feature type="domain" description="Histidine kinase" evidence="13">
    <location>
        <begin position="760"/>
        <end position="1004"/>
    </location>
</feature>
<dbReference type="Pfam" id="PF00989">
    <property type="entry name" value="PAS"/>
    <property type="match status" value="2"/>
</dbReference>
<dbReference type="Pfam" id="PF02518">
    <property type="entry name" value="HATPase_c"/>
    <property type="match status" value="1"/>
</dbReference>
<keyword evidence="12" id="KW-0812">Transmembrane</keyword>
<dbReference type="InterPro" id="IPR003594">
    <property type="entry name" value="HATPase_dom"/>
</dbReference>
<dbReference type="PROSITE" id="PS50885">
    <property type="entry name" value="HAMP"/>
    <property type="match status" value="1"/>
</dbReference>
<keyword evidence="18" id="KW-1185">Reference proteome</keyword>
<dbReference type="Gene3D" id="1.10.287.130">
    <property type="match status" value="1"/>
</dbReference>
<evidence type="ECO:0000259" key="15">
    <source>
        <dbReference type="PROSITE" id="PS50113"/>
    </source>
</evidence>
<comment type="catalytic activity">
    <reaction evidence="1">
        <text>ATP + protein L-histidine = ADP + protein N-phospho-L-histidine.</text>
        <dbReference type="EC" id="2.7.13.3"/>
    </reaction>
</comment>
<keyword evidence="5" id="KW-0808">Transferase</keyword>
<feature type="domain" description="HAMP" evidence="16">
    <location>
        <begin position="259"/>
        <end position="311"/>
    </location>
</feature>
<evidence type="ECO:0000256" key="8">
    <source>
        <dbReference type="ARBA" id="ARBA00022840"/>
    </source>
</evidence>
<dbReference type="Gene3D" id="3.30.565.10">
    <property type="entry name" value="Histidine kinase-like ATPase, C-terminal domain"/>
    <property type="match status" value="1"/>
</dbReference>
<dbReference type="Pfam" id="PF08448">
    <property type="entry name" value="PAS_4"/>
    <property type="match status" value="1"/>
</dbReference>
<dbReference type="InterPro" id="IPR003660">
    <property type="entry name" value="HAMP_dom"/>
</dbReference>
<feature type="domain" description="PAC" evidence="15">
    <location>
        <begin position="545"/>
        <end position="595"/>
    </location>
</feature>
<dbReference type="PANTHER" id="PTHR43065:SF50">
    <property type="entry name" value="HISTIDINE KINASE"/>
    <property type="match status" value="1"/>
</dbReference>
<dbReference type="InterPro" id="IPR013767">
    <property type="entry name" value="PAS_fold"/>
</dbReference>
<dbReference type="InterPro" id="IPR004358">
    <property type="entry name" value="Sig_transdc_His_kin-like_C"/>
</dbReference>
<dbReference type="InterPro" id="IPR036890">
    <property type="entry name" value="HATPase_C_sf"/>
</dbReference>
<feature type="domain" description="PAS" evidence="14">
    <location>
        <begin position="468"/>
        <end position="538"/>
    </location>
</feature>
<dbReference type="SMART" id="SM00086">
    <property type="entry name" value="PAC"/>
    <property type="match status" value="3"/>
</dbReference>
<dbReference type="PROSITE" id="PS50113">
    <property type="entry name" value="PAC"/>
    <property type="match status" value="3"/>
</dbReference>
<gene>
    <name evidence="17" type="ORF">E4Q23_17240</name>
</gene>
<dbReference type="Proteomes" id="UP000749010">
    <property type="component" value="Unassembled WGS sequence"/>
</dbReference>
<dbReference type="CDD" id="cd00130">
    <property type="entry name" value="PAS"/>
    <property type="match status" value="3"/>
</dbReference>
<keyword evidence="4" id="KW-0597">Phosphoprotein</keyword>
<keyword evidence="12" id="KW-1133">Transmembrane helix</keyword>
<dbReference type="CDD" id="cd06225">
    <property type="entry name" value="HAMP"/>
    <property type="match status" value="1"/>
</dbReference>
<dbReference type="PROSITE" id="PS50109">
    <property type="entry name" value="HIS_KIN"/>
    <property type="match status" value="1"/>
</dbReference>
<feature type="region of interest" description="Disordered" evidence="11">
    <location>
        <begin position="1"/>
        <end position="30"/>
    </location>
</feature>
<evidence type="ECO:0000256" key="6">
    <source>
        <dbReference type="ARBA" id="ARBA00022741"/>
    </source>
</evidence>
<keyword evidence="6" id="KW-0547">Nucleotide-binding</keyword>
<dbReference type="InterPro" id="IPR005467">
    <property type="entry name" value="His_kinase_dom"/>
</dbReference>
<evidence type="ECO:0000256" key="4">
    <source>
        <dbReference type="ARBA" id="ARBA00022553"/>
    </source>
</evidence>
<name>A0ABX1U0R2_9PROT</name>
<evidence type="ECO:0000256" key="7">
    <source>
        <dbReference type="ARBA" id="ARBA00022777"/>
    </source>
</evidence>
<comment type="caution">
    <text evidence="17">The sequence shown here is derived from an EMBL/GenBank/DDBJ whole genome shotgun (WGS) entry which is preliminary data.</text>
</comment>
<comment type="subcellular location">
    <subcellularLocation>
        <location evidence="2">Membrane</location>
    </subcellularLocation>
</comment>
<dbReference type="SUPFAM" id="SSF47384">
    <property type="entry name" value="Homodimeric domain of signal transducing histidine kinase"/>
    <property type="match status" value="1"/>
</dbReference>
<feature type="transmembrane region" description="Helical" evidence="12">
    <location>
        <begin position="58"/>
        <end position="81"/>
    </location>
</feature>
<dbReference type="PROSITE" id="PS50112">
    <property type="entry name" value="PAS"/>
    <property type="match status" value="3"/>
</dbReference>
<dbReference type="InterPro" id="IPR036097">
    <property type="entry name" value="HisK_dim/P_sf"/>
</dbReference>
<dbReference type="PANTHER" id="PTHR43065">
    <property type="entry name" value="SENSOR HISTIDINE KINASE"/>
    <property type="match status" value="1"/>
</dbReference>
<evidence type="ECO:0000256" key="5">
    <source>
        <dbReference type="ARBA" id="ARBA00022679"/>
    </source>
</evidence>
<dbReference type="Gene3D" id="6.10.340.10">
    <property type="match status" value="1"/>
</dbReference>
<dbReference type="NCBIfam" id="TIGR00229">
    <property type="entry name" value="sensory_box"/>
    <property type="match status" value="3"/>
</dbReference>
<reference evidence="17 18" key="1">
    <citation type="submission" date="2019-03" db="EMBL/GenBank/DDBJ databases">
        <title>Metabolic reconstructions from genomes of highly enriched 'Candidatus Accumulibacter' and 'Candidatus Competibacter' bioreactor populations.</title>
        <authorList>
            <person name="Annavajhala M.K."/>
            <person name="Welles L."/>
            <person name="Abbas B."/>
            <person name="Sorokin D."/>
            <person name="Park H."/>
            <person name="Van Loosdrecht M."/>
            <person name="Chandran K."/>
        </authorList>
    </citation>
    <scope>NUCLEOTIDE SEQUENCE [LARGE SCALE GENOMIC DNA]</scope>
    <source>
        <strain evidence="17 18">SBR_S</strain>
    </source>
</reference>
<evidence type="ECO:0000259" key="13">
    <source>
        <dbReference type="PROSITE" id="PS50109"/>
    </source>
</evidence>
<dbReference type="InterPro" id="IPR003661">
    <property type="entry name" value="HisK_dim/P_dom"/>
</dbReference>
<dbReference type="SMART" id="SM00091">
    <property type="entry name" value="PAS"/>
    <property type="match status" value="3"/>
</dbReference>
<dbReference type="InterPro" id="IPR013656">
    <property type="entry name" value="PAS_4"/>
</dbReference>
<protein>
    <recommendedName>
        <fullName evidence="3">histidine kinase</fullName>
        <ecNumber evidence="3">2.7.13.3</ecNumber>
    </recommendedName>
</protein>
<feature type="coiled-coil region" evidence="10">
    <location>
        <begin position="444"/>
        <end position="482"/>
    </location>
</feature>
<feature type="transmembrane region" description="Helical" evidence="12">
    <location>
        <begin position="31"/>
        <end position="52"/>
    </location>
</feature>
<dbReference type="EC" id="2.7.13.3" evidence="3"/>
<evidence type="ECO:0000259" key="14">
    <source>
        <dbReference type="PROSITE" id="PS50112"/>
    </source>
</evidence>
<feature type="transmembrane region" description="Helical" evidence="12">
    <location>
        <begin position="235"/>
        <end position="254"/>
    </location>
</feature>
<evidence type="ECO:0000256" key="11">
    <source>
        <dbReference type="SAM" id="MobiDB-lite"/>
    </source>
</evidence>
<proteinExistence type="predicted"/>
<dbReference type="EMBL" id="SPMY01000053">
    <property type="protein sequence ID" value="NMQ29353.1"/>
    <property type="molecule type" value="Genomic_DNA"/>
</dbReference>
<evidence type="ECO:0000256" key="2">
    <source>
        <dbReference type="ARBA" id="ARBA00004370"/>
    </source>
</evidence>
<dbReference type="InterPro" id="IPR035965">
    <property type="entry name" value="PAS-like_dom_sf"/>
</dbReference>
<dbReference type="InterPro" id="IPR001610">
    <property type="entry name" value="PAC"/>
</dbReference>
<dbReference type="SMART" id="SM00304">
    <property type="entry name" value="HAMP"/>
    <property type="match status" value="1"/>
</dbReference>
<dbReference type="PRINTS" id="PR00344">
    <property type="entry name" value="BCTRLSENSOR"/>
</dbReference>
<keyword evidence="7" id="KW-0418">Kinase</keyword>
<feature type="coiled-coil region" evidence="10">
    <location>
        <begin position="724"/>
        <end position="751"/>
    </location>
</feature>
<evidence type="ECO:0000256" key="9">
    <source>
        <dbReference type="ARBA" id="ARBA00023012"/>
    </source>
</evidence>